<evidence type="ECO:0000256" key="8">
    <source>
        <dbReference type="ARBA" id="ARBA00022833"/>
    </source>
</evidence>
<dbReference type="PANTHER" id="PTHR39188">
    <property type="entry name" value="MEMBRANE-ASSOCIATED ZINC METALLOPROTEASE M50B"/>
    <property type="match status" value="1"/>
</dbReference>
<feature type="transmembrane region" description="Helical" evidence="12">
    <location>
        <begin position="70"/>
        <end position="89"/>
    </location>
</feature>
<evidence type="ECO:0000256" key="5">
    <source>
        <dbReference type="ARBA" id="ARBA00022692"/>
    </source>
</evidence>
<comment type="cofactor">
    <cofactor evidence="1">
        <name>Zn(2+)</name>
        <dbReference type="ChEBI" id="CHEBI:29105"/>
    </cofactor>
</comment>
<feature type="transmembrane region" description="Helical" evidence="12">
    <location>
        <begin position="177"/>
        <end position="199"/>
    </location>
</feature>
<feature type="transmembrane region" description="Helical" evidence="12">
    <location>
        <begin position="211"/>
        <end position="233"/>
    </location>
</feature>
<evidence type="ECO:0000313" key="15">
    <source>
        <dbReference type="Proteomes" id="UP001589793"/>
    </source>
</evidence>
<evidence type="ECO:0000256" key="6">
    <source>
        <dbReference type="ARBA" id="ARBA00022723"/>
    </source>
</evidence>
<keyword evidence="8" id="KW-0862">Zinc</keyword>
<evidence type="ECO:0000313" key="14">
    <source>
        <dbReference type="EMBL" id="MFC0674276.1"/>
    </source>
</evidence>
<keyword evidence="7" id="KW-0378">Hydrolase</keyword>
<keyword evidence="5 12" id="KW-0812">Transmembrane</keyword>
<gene>
    <name evidence="14" type="ORF">ACFFF6_09960</name>
</gene>
<dbReference type="InterPro" id="IPR008915">
    <property type="entry name" value="Peptidase_M50"/>
</dbReference>
<keyword evidence="4" id="KW-0645">Protease</keyword>
<keyword evidence="6" id="KW-0479">Metal-binding</keyword>
<dbReference type="RefSeq" id="WP_376980212.1">
    <property type="nucleotide sequence ID" value="NZ_JBHLSV010000010.1"/>
</dbReference>
<proteinExistence type="inferred from homology"/>
<comment type="subcellular location">
    <subcellularLocation>
        <location evidence="2">Membrane</location>
        <topology evidence="2">Multi-pass membrane protein</topology>
    </subcellularLocation>
</comment>
<organism evidence="14 15">
    <name type="scientific">Brachybacterium hainanense</name>
    <dbReference type="NCBI Taxonomy" id="1541174"/>
    <lineage>
        <taxon>Bacteria</taxon>
        <taxon>Bacillati</taxon>
        <taxon>Actinomycetota</taxon>
        <taxon>Actinomycetes</taxon>
        <taxon>Micrococcales</taxon>
        <taxon>Dermabacteraceae</taxon>
        <taxon>Brachybacterium</taxon>
    </lineage>
</organism>
<feature type="domain" description="Peptidase M50" evidence="13">
    <location>
        <begin position="134"/>
        <end position="181"/>
    </location>
</feature>
<feature type="transmembrane region" description="Helical" evidence="12">
    <location>
        <begin position="12"/>
        <end position="35"/>
    </location>
</feature>
<comment type="caution">
    <text evidence="14">The sequence shown here is derived from an EMBL/GenBank/DDBJ whole genome shotgun (WGS) entry which is preliminary data.</text>
</comment>
<evidence type="ECO:0000256" key="9">
    <source>
        <dbReference type="ARBA" id="ARBA00022989"/>
    </source>
</evidence>
<feature type="transmembrane region" description="Helical" evidence="12">
    <location>
        <begin position="136"/>
        <end position="157"/>
    </location>
</feature>
<evidence type="ECO:0000256" key="4">
    <source>
        <dbReference type="ARBA" id="ARBA00022670"/>
    </source>
</evidence>
<comment type="similarity">
    <text evidence="3">Belongs to the peptidase M50B family.</text>
</comment>
<keyword evidence="15" id="KW-1185">Reference proteome</keyword>
<protein>
    <submittedName>
        <fullName evidence="14">M50 family metallopeptidase</fullName>
    </submittedName>
</protein>
<dbReference type="EMBL" id="JBHLSV010000010">
    <property type="protein sequence ID" value="MFC0674276.1"/>
    <property type="molecule type" value="Genomic_DNA"/>
</dbReference>
<evidence type="ECO:0000256" key="10">
    <source>
        <dbReference type="ARBA" id="ARBA00023049"/>
    </source>
</evidence>
<keyword evidence="10" id="KW-0482">Metalloprotease</keyword>
<name>A0ABV6RBA4_9MICO</name>
<evidence type="ECO:0000256" key="2">
    <source>
        <dbReference type="ARBA" id="ARBA00004141"/>
    </source>
</evidence>
<evidence type="ECO:0000259" key="13">
    <source>
        <dbReference type="Pfam" id="PF02163"/>
    </source>
</evidence>
<evidence type="ECO:0000256" key="11">
    <source>
        <dbReference type="ARBA" id="ARBA00023136"/>
    </source>
</evidence>
<dbReference type="PANTHER" id="PTHR39188:SF3">
    <property type="entry name" value="STAGE IV SPORULATION PROTEIN FB"/>
    <property type="match status" value="1"/>
</dbReference>
<keyword evidence="9 12" id="KW-1133">Transmembrane helix</keyword>
<feature type="transmembrane region" description="Helical" evidence="12">
    <location>
        <begin position="41"/>
        <end position="63"/>
    </location>
</feature>
<dbReference type="Pfam" id="PF02163">
    <property type="entry name" value="Peptidase_M50"/>
    <property type="match status" value="1"/>
</dbReference>
<evidence type="ECO:0000256" key="1">
    <source>
        <dbReference type="ARBA" id="ARBA00001947"/>
    </source>
</evidence>
<keyword evidence="11 12" id="KW-0472">Membrane</keyword>
<sequence>MKQPELRLGSLPPLRISPGTLVTIAVLALLVHPAITRVDGIGPATAVAVAVGIGLFMIVSVAVHELAHTLAALAFGAKVDHIALTLWGGHTQYSGGRLRSWHGVVISLVGPLSNAVLGAAAALADPLAERGSAAAAFLFFASSLNYALAAFNLLPGLPMDGGRALEGVLGALTRRPLLATRITAWTGRVIAAAVVVYALGRTIRDPGGADLLLVLWAVLIGGMLWQGAGAALAQAQMESRVERADLGRLLRPVRLLPADAPLTAIGPDVDPGSLLVLEEAAGFGLVDARALDAVPMERRPQLPVRAVMTSLPRAAQLTMPLSGAALVSAMLARPFPLYVVRGPGGEVLGTVASADVDAHLRGR</sequence>
<accession>A0ABV6RBA4</accession>
<evidence type="ECO:0000256" key="7">
    <source>
        <dbReference type="ARBA" id="ARBA00022801"/>
    </source>
</evidence>
<feature type="transmembrane region" description="Helical" evidence="12">
    <location>
        <begin position="101"/>
        <end position="124"/>
    </location>
</feature>
<reference evidence="14 15" key="1">
    <citation type="submission" date="2024-09" db="EMBL/GenBank/DDBJ databases">
        <authorList>
            <person name="Sun Q."/>
            <person name="Mori K."/>
        </authorList>
    </citation>
    <scope>NUCLEOTIDE SEQUENCE [LARGE SCALE GENOMIC DNA]</scope>
    <source>
        <strain evidence="14 15">CICC 10874</strain>
    </source>
</reference>
<evidence type="ECO:0000256" key="12">
    <source>
        <dbReference type="SAM" id="Phobius"/>
    </source>
</evidence>
<dbReference type="Proteomes" id="UP001589793">
    <property type="component" value="Unassembled WGS sequence"/>
</dbReference>
<evidence type="ECO:0000256" key="3">
    <source>
        <dbReference type="ARBA" id="ARBA00007931"/>
    </source>
</evidence>